<dbReference type="EMBL" id="CP000383">
    <property type="protein sequence ID" value="ABG58036.1"/>
    <property type="molecule type" value="Genomic_DNA"/>
</dbReference>
<dbReference type="InterPro" id="IPR050218">
    <property type="entry name" value="LptD"/>
</dbReference>
<dbReference type="GO" id="GO:1990351">
    <property type="term" value="C:transporter complex"/>
    <property type="evidence" value="ECO:0007669"/>
    <property type="project" value="TreeGrafter"/>
</dbReference>
<dbReference type="Pfam" id="PF19838">
    <property type="entry name" value="LptD_2"/>
    <property type="match status" value="1"/>
</dbReference>
<organism evidence="2 3">
    <name type="scientific">Cytophaga hutchinsonii (strain ATCC 33406 / DSM 1761 / CIP 103989 / NBRC 15051 / NCIMB 9469 / D465)</name>
    <dbReference type="NCBI Taxonomy" id="269798"/>
    <lineage>
        <taxon>Bacteria</taxon>
        <taxon>Pseudomonadati</taxon>
        <taxon>Bacteroidota</taxon>
        <taxon>Cytophagia</taxon>
        <taxon>Cytophagales</taxon>
        <taxon>Cytophagaceae</taxon>
        <taxon>Cytophaga</taxon>
    </lineage>
</organism>
<accession>A0A6N4SP17</accession>
<name>A0A6N4SP17_CYTH3</name>
<dbReference type="KEGG" id="chu:CHU_0749"/>
<evidence type="ECO:0000313" key="2">
    <source>
        <dbReference type="EMBL" id="ABG58036.1"/>
    </source>
</evidence>
<dbReference type="PANTHER" id="PTHR30189:SF1">
    <property type="entry name" value="LPS-ASSEMBLY PROTEIN LPTD"/>
    <property type="match status" value="1"/>
</dbReference>
<keyword evidence="3" id="KW-1185">Reference proteome</keyword>
<dbReference type="GO" id="GO:0009279">
    <property type="term" value="C:cell outer membrane"/>
    <property type="evidence" value="ECO:0007669"/>
    <property type="project" value="TreeGrafter"/>
</dbReference>
<proteinExistence type="predicted"/>
<evidence type="ECO:0000259" key="1">
    <source>
        <dbReference type="Pfam" id="PF19838"/>
    </source>
</evidence>
<dbReference type="Proteomes" id="UP000001822">
    <property type="component" value="Chromosome"/>
</dbReference>
<dbReference type="PANTHER" id="PTHR30189">
    <property type="entry name" value="LPS-ASSEMBLY PROTEIN"/>
    <property type="match status" value="1"/>
</dbReference>
<feature type="domain" description="LPS-assembly protein LptD central" evidence="1">
    <location>
        <begin position="213"/>
        <end position="703"/>
    </location>
</feature>
<reference evidence="2 3" key="1">
    <citation type="journal article" date="2007" name="Appl. Environ. Microbiol.">
        <title>Genome sequence of the cellulolytic gliding bacterium Cytophaga hutchinsonii.</title>
        <authorList>
            <person name="Xie G."/>
            <person name="Bruce D.C."/>
            <person name="Challacombe J.F."/>
            <person name="Chertkov O."/>
            <person name="Detter J.C."/>
            <person name="Gilna P."/>
            <person name="Han C.S."/>
            <person name="Lucas S."/>
            <person name="Misra M."/>
            <person name="Myers G.L."/>
            <person name="Richardson P."/>
            <person name="Tapia R."/>
            <person name="Thayer N."/>
            <person name="Thompson L.S."/>
            <person name="Brettin T.S."/>
            <person name="Henrissat B."/>
            <person name="Wilson D.B."/>
            <person name="McBride M.J."/>
        </authorList>
    </citation>
    <scope>NUCLEOTIDE SEQUENCE [LARGE SCALE GENOMIC DNA]</scope>
    <source>
        <strain evidence="3">ATCC 33406 / DSM 1761 / CIP 103989 / NBRC 15051 / NCIMB 9469 / D465</strain>
    </source>
</reference>
<dbReference type="AlphaFoldDB" id="A0A6N4SP17"/>
<evidence type="ECO:0000313" key="3">
    <source>
        <dbReference type="Proteomes" id="UP000001822"/>
    </source>
</evidence>
<gene>
    <name evidence="2" type="ordered locus">CHU_0749</name>
</gene>
<protein>
    <recommendedName>
        <fullName evidence="1">LPS-assembly protein LptD central domain-containing protein</fullName>
    </recommendedName>
</protein>
<sequence>MIFCLLLAESINAQAPISDSLKLNFKEGVLNPITDTTTQRTAHAQSLDSLKANATDTLDIPKSDIETRILYTCRDSLRMNIAEQKVYLYGDAKVTYGSRILTAEFMEINWATNEVNAYGLVDSLKGKTIGKPVFKEGSDMYVAETIRYNMKSGKGIISGIVTRQGDGYIQGGPVKKTPEAIYVKHAIYTTCNLPHPHFSINASKLKVIPGDKVVTGPFHMEIMGIPTPLGLPLGFFPVTRRSKSGIIFPTIGEQRSRGFFISNGGYYWAVNDYVGVKVLGDLYANKSYRLATTASYIKRYSYTGTSSMSYSKVKEGFVDTVKAPLLFNLRWNHATLGNKSSRLSADVNISSSKFYATNSYNPASYQAPEFASNISWSKAFRNSPFSMSVAFRQNQNTVNKTMNITAPDVNFSMNRIYPFKGKNSDGTKWFEKINIAYNGSTKYIITNQLRNAFLGNTFYSDTIVSFDNNFQDIVNNAQWGLQNTIPINTTFKVFKYFSLNPSVRITNWVYANKLDYTTTVVNGVVQTKQAEQSIEGLNTAFSGDFSTTLTTRIYGLYRLNNKILQGIRHTFIPNFTYTYRPDLVGLDKGNKYFYTNSSDVSRTTGEPIPYSRYQGYIYGGPGSGTVNSLSFSFVNSLEGKARNRKDTTGLTPTKKIKLLDNVNAAGSYNFGADSMQWSLITWGAQTNLFERININFNGTFDPYIYILDSVSSTNSKRIYQHRINTLASERTAENPNPKFLILTNYNVAISTNLNPKGQKTTQPANQMNMPSPNGYTLIGGAQYVDFNIPWNLMLGYNLSYSKQGYDTAVYSQAFTFSGDVKVSDNWKVKFTSGYDFVRKSIAYNTRIEIFRDLHCWQMSMSVIPFGQQQSFFFTLNAKSSLLRDMKLTKRDANNLGTGY</sequence>
<dbReference type="InterPro" id="IPR045659">
    <property type="entry name" value="LptD_2"/>
</dbReference>